<dbReference type="InterPro" id="IPR001611">
    <property type="entry name" value="Leu-rich_rpt"/>
</dbReference>
<dbReference type="SMR" id="A0A3B6PGC6"/>
<dbReference type="PANTHER" id="PTHR48060:SF24">
    <property type="entry name" value="NON-SPECIFIC SERINE_THREONINE PROTEIN KINASE"/>
    <property type="match status" value="1"/>
</dbReference>
<dbReference type="FunFam" id="3.80.10.10:FF:000400">
    <property type="entry name" value="Nuclear pore complex protein NUP107"/>
    <property type="match status" value="1"/>
</dbReference>
<reference evidence="8" key="1">
    <citation type="submission" date="2018-08" db="EMBL/GenBank/DDBJ databases">
        <authorList>
            <person name="Rossello M."/>
        </authorList>
    </citation>
    <scope>NUCLEOTIDE SEQUENCE [LARGE SCALE GENOMIC DNA]</scope>
    <source>
        <strain evidence="8">cv. Chinese Spring</strain>
    </source>
</reference>
<feature type="domain" description="Leucine-rich repeat-containing N-terminal plant-type" evidence="7">
    <location>
        <begin position="32"/>
        <end position="68"/>
    </location>
</feature>
<evidence type="ECO:0000259" key="7">
    <source>
        <dbReference type="Pfam" id="PF08263"/>
    </source>
</evidence>
<dbReference type="InterPro" id="IPR032675">
    <property type="entry name" value="LRR_dom_sf"/>
</dbReference>
<evidence type="ECO:0000256" key="2">
    <source>
        <dbReference type="ARBA" id="ARBA00022614"/>
    </source>
</evidence>
<dbReference type="Gramene" id="TraesROB_scaffold_081782_01G000100.1">
    <property type="protein sequence ID" value="TraesROB_scaffold_081782_01G000100.1"/>
    <property type="gene ID" value="TraesROB_scaffold_081782_01G000100"/>
</dbReference>
<organism evidence="8">
    <name type="scientific">Triticum aestivum</name>
    <name type="common">Wheat</name>
    <dbReference type="NCBI Taxonomy" id="4565"/>
    <lineage>
        <taxon>Eukaryota</taxon>
        <taxon>Viridiplantae</taxon>
        <taxon>Streptophyta</taxon>
        <taxon>Embryophyta</taxon>
        <taxon>Tracheophyta</taxon>
        <taxon>Spermatophyta</taxon>
        <taxon>Magnoliopsida</taxon>
        <taxon>Liliopsida</taxon>
        <taxon>Poales</taxon>
        <taxon>Poaceae</taxon>
        <taxon>BOP clade</taxon>
        <taxon>Pooideae</taxon>
        <taxon>Triticodae</taxon>
        <taxon>Triticeae</taxon>
        <taxon>Triticinae</taxon>
        <taxon>Triticum</taxon>
    </lineage>
</organism>
<dbReference type="Proteomes" id="UP000019116">
    <property type="component" value="Chromosome 6B"/>
</dbReference>
<reference evidence="8" key="2">
    <citation type="submission" date="2018-10" db="UniProtKB">
        <authorList>
            <consortium name="EnsemblPlants"/>
        </authorList>
    </citation>
    <scope>IDENTIFICATION</scope>
</reference>
<dbReference type="InterPro" id="IPR013210">
    <property type="entry name" value="LRR_N_plant-typ"/>
</dbReference>
<keyword evidence="9" id="KW-1185">Reference proteome</keyword>
<dbReference type="Gramene" id="TraesCS6B02G032900.1">
    <property type="protein sequence ID" value="TraesCS6B02G032900.1.cds1"/>
    <property type="gene ID" value="TraesCS6B02G032900"/>
</dbReference>
<protein>
    <recommendedName>
        <fullName evidence="7">Leucine-rich repeat-containing N-terminal plant-type domain-containing protein</fullName>
    </recommendedName>
</protein>
<evidence type="ECO:0000256" key="4">
    <source>
        <dbReference type="ARBA" id="ARBA00022737"/>
    </source>
</evidence>
<dbReference type="OMA" id="CTHARMR"/>
<proteinExistence type="predicted"/>
<dbReference type="STRING" id="4565.A0A3B6PGC6"/>
<accession>A0A3B6PGC6</accession>
<evidence type="ECO:0000256" key="6">
    <source>
        <dbReference type="SAM" id="SignalP"/>
    </source>
</evidence>
<dbReference type="FunFam" id="3.80.10.10:FF:000687">
    <property type="entry name" value="Leucine Rich Repeat family protein, expressed"/>
    <property type="match status" value="1"/>
</dbReference>
<dbReference type="GO" id="GO:0016020">
    <property type="term" value="C:membrane"/>
    <property type="evidence" value="ECO:0007669"/>
    <property type="project" value="UniProtKB-SubCell"/>
</dbReference>
<dbReference type="Pfam" id="PF08263">
    <property type="entry name" value="LRRNT_2"/>
    <property type="match status" value="1"/>
</dbReference>
<dbReference type="Gramene" id="TraesCS6B03G0075100.1">
    <property type="protein sequence ID" value="TraesCS6B03G0075100.1.CDS1"/>
    <property type="gene ID" value="TraesCS6B03G0075100"/>
</dbReference>
<dbReference type="Pfam" id="PF00560">
    <property type="entry name" value="LRR_1"/>
    <property type="match status" value="4"/>
</dbReference>
<dbReference type="EnsemblPlants" id="TraesCS6B02G032900.1">
    <property type="protein sequence ID" value="TraesCS6B02G032900.1.cds1"/>
    <property type="gene ID" value="TraesCS6B02G032900"/>
</dbReference>
<dbReference type="Gene3D" id="3.80.10.10">
    <property type="entry name" value="Ribonuclease Inhibitor"/>
    <property type="match status" value="2"/>
</dbReference>
<comment type="subcellular location">
    <subcellularLocation>
        <location evidence="1">Membrane</location>
    </subcellularLocation>
</comment>
<keyword evidence="4" id="KW-0677">Repeat</keyword>
<dbReference type="PANTHER" id="PTHR48060">
    <property type="entry name" value="DNA DAMAGE-REPAIR/TOLERATION PROTEIN DRT100"/>
    <property type="match status" value="1"/>
</dbReference>
<evidence type="ECO:0000313" key="8">
    <source>
        <dbReference type="EnsemblPlants" id="TraesCS6B02G032900.1.cds1"/>
    </source>
</evidence>
<evidence type="ECO:0000256" key="1">
    <source>
        <dbReference type="ARBA" id="ARBA00004370"/>
    </source>
</evidence>
<dbReference type="AlphaFoldDB" id="A0A3B6PGC6"/>
<feature type="signal peptide" evidence="6">
    <location>
        <begin position="1"/>
        <end position="28"/>
    </location>
</feature>
<dbReference type="Gramene" id="TraesRN6B0100064000.1">
    <property type="protein sequence ID" value="TraesRN6B0100064000.1"/>
    <property type="gene ID" value="TraesRN6B0100064000"/>
</dbReference>
<evidence type="ECO:0000256" key="5">
    <source>
        <dbReference type="ARBA" id="ARBA00023136"/>
    </source>
</evidence>
<dbReference type="OrthoDB" id="680461at2759"/>
<dbReference type="Gramene" id="TraesCLE_scaffold_077108_01G000100.1">
    <property type="protein sequence ID" value="TraesCLE_scaffold_077108_01G000100.1"/>
    <property type="gene ID" value="TraesCLE_scaffold_077108_01G000100"/>
</dbReference>
<name>A0A3B6PGC6_WHEAT</name>
<dbReference type="SUPFAM" id="SSF52058">
    <property type="entry name" value="L domain-like"/>
    <property type="match status" value="1"/>
</dbReference>
<sequence length="273" mass="29681">MSTPPEAAFTTGILLILALLISAGHSHAATESEAEALLDWKVSLRDPDALSSWNKAAGLCSWRGVSCNDAGRVESLRLHGLGLAGTLDKLDTMALPALTVFDLNDNNFVGSIPASLSQLHYLTVLDLGSNGFNGSISPQLSNLSGLVDLRLYNNNFVGDIPYQLSRLPRIVHFDLGSNFLTNPEGYRRFSPMPTVTFMWLYLNYLTGIFPKFVLESGNITYLDLSQNNVSGPIPYSLPEKLPNIKYLNLSVNAFSGQIPASLSMLGKLRAYGL</sequence>
<keyword evidence="2" id="KW-0433">Leucine-rich repeat</keyword>
<dbReference type="InterPro" id="IPR053211">
    <property type="entry name" value="DNA_repair-toleration"/>
</dbReference>
<feature type="chain" id="PRO_5043178886" description="Leucine-rich repeat-containing N-terminal plant-type domain-containing protein" evidence="6">
    <location>
        <begin position="29"/>
        <end position="273"/>
    </location>
</feature>
<evidence type="ECO:0000313" key="9">
    <source>
        <dbReference type="Proteomes" id="UP000019116"/>
    </source>
</evidence>
<keyword evidence="3 6" id="KW-0732">Signal</keyword>
<evidence type="ECO:0000256" key="3">
    <source>
        <dbReference type="ARBA" id="ARBA00022729"/>
    </source>
</evidence>
<keyword evidence="5" id="KW-0472">Membrane</keyword>